<dbReference type="RefSeq" id="WP_059598242.1">
    <property type="nucleotide sequence ID" value="NZ_CP013387.1"/>
</dbReference>
<name>A0A1B4FN90_9BURK</name>
<evidence type="ECO:0000313" key="2">
    <source>
        <dbReference type="Proteomes" id="UP000062519"/>
    </source>
</evidence>
<reference evidence="1 2" key="1">
    <citation type="submission" date="2015-12" db="EMBL/GenBank/DDBJ databases">
        <title>Diversity of Burkholderia near neighbor genomes.</title>
        <authorList>
            <person name="Sahl J."/>
            <person name="Wagner D."/>
            <person name="Keim P."/>
        </authorList>
    </citation>
    <scope>NUCLEOTIDE SEQUENCE [LARGE SCALE GENOMIC DNA]</scope>
    <source>
        <strain evidence="1 2">BDU6</strain>
    </source>
</reference>
<gene>
    <name evidence="1" type="ORF">WS70_25775</name>
</gene>
<dbReference type="AlphaFoldDB" id="A0A1B4FN90"/>
<protein>
    <recommendedName>
        <fullName evidence="3">DUF2190 domain-containing protein</fullName>
    </recommendedName>
</protein>
<organism evidence="1 2">
    <name type="scientific">Burkholderia mayonis</name>
    <dbReference type="NCBI Taxonomy" id="1385591"/>
    <lineage>
        <taxon>Bacteria</taxon>
        <taxon>Pseudomonadati</taxon>
        <taxon>Pseudomonadota</taxon>
        <taxon>Betaproteobacteria</taxon>
        <taxon>Burkholderiales</taxon>
        <taxon>Burkholderiaceae</taxon>
        <taxon>Burkholderia</taxon>
        <taxon>pseudomallei group</taxon>
    </lineage>
</organism>
<proteinExistence type="predicted"/>
<dbReference type="Pfam" id="PF09956">
    <property type="entry name" value="Phage_cement_2"/>
    <property type="match status" value="1"/>
</dbReference>
<accession>A0A1B4FN90</accession>
<evidence type="ECO:0008006" key="3">
    <source>
        <dbReference type="Google" id="ProtNLM"/>
    </source>
</evidence>
<dbReference type="KEGG" id="buu:WS70_25775"/>
<dbReference type="Proteomes" id="UP000062519">
    <property type="component" value="Chromosome 2"/>
</dbReference>
<dbReference type="InterPro" id="IPR011231">
    <property type="entry name" value="Phage_VT1-Sakai_H0018"/>
</dbReference>
<evidence type="ECO:0000313" key="1">
    <source>
        <dbReference type="EMBL" id="AOJ05127.1"/>
    </source>
</evidence>
<dbReference type="EMBL" id="CP013387">
    <property type="protein sequence ID" value="AOJ05127.1"/>
    <property type="molecule type" value="Genomic_DNA"/>
</dbReference>
<sequence length="110" mass="10847">MKTHQPILTTSVTAAAGLNRFQFVGFDGGVCAAGAKALGVAETTADVGEQASVNLLGVILVMAGAPVDEHAEVEADAAGQAIPKATGASNGYALDAATAAGDVIRILRGI</sequence>
<keyword evidence="2" id="KW-1185">Reference proteome</keyword>